<dbReference type="EMBL" id="LFTY01000002">
    <property type="protein sequence ID" value="KMW58600.1"/>
    <property type="molecule type" value="Genomic_DNA"/>
</dbReference>
<evidence type="ECO:0000313" key="1">
    <source>
        <dbReference type="EMBL" id="KMW58600.1"/>
    </source>
</evidence>
<gene>
    <name evidence="1" type="ORF">AIOL_003578</name>
</gene>
<sequence length="41" mass="4589">MLPCVENFKACTIMTFRSTQQIITIGMPCSASYPIPFVSYV</sequence>
<reference evidence="1 2" key="1">
    <citation type="submission" date="2015-06" db="EMBL/GenBank/DDBJ databases">
        <title>Draft genome sequence of an Alphaproteobacteria species associated to the Mediterranean sponge Oscarella lobularis.</title>
        <authorList>
            <person name="Jourda C."/>
            <person name="Santini S."/>
            <person name="Claverie J.-M."/>
        </authorList>
    </citation>
    <scope>NUCLEOTIDE SEQUENCE [LARGE SCALE GENOMIC DNA]</scope>
    <source>
        <strain evidence="1">IGS</strain>
    </source>
</reference>
<name>A0A0J9E756_9RHOB</name>
<comment type="caution">
    <text evidence="1">The sequence shown here is derived from an EMBL/GenBank/DDBJ whole genome shotgun (WGS) entry which is preliminary data.</text>
</comment>
<evidence type="ECO:0000313" key="2">
    <source>
        <dbReference type="Proteomes" id="UP000037178"/>
    </source>
</evidence>
<organism evidence="1 2">
    <name type="scientific">Candidatus Rhodobacter oscarellae</name>
    <dbReference type="NCBI Taxonomy" id="1675527"/>
    <lineage>
        <taxon>Bacteria</taxon>
        <taxon>Pseudomonadati</taxon>
        <taxon>Pseudomonadota</taxon>
        <taxon>Alphaproteobacteria</taxon>
        <taxon>Rhodobacterales</taxon>
        <taxon>Rhodobacter group</taxon>
        <taxon>Rhodobacter</taxon>
    </lineage>
</organism>
<accession>A0A0J9E756</accession>
<dbReference type="AlphaFoldDB" id="A0A0J9E756"/>
<dbReference type="Proteomes" id="UP000037178">
    <property type="component" value="Unassembled WGS sequence"/>
</dbReference>
<keyword evidence="2" id="KW-1185">Reference proteome</keyword>
<protein>
    <submittedName>
        <fullName evidence="1">Uncharacterized protein</fullName>
    </submittedName>
</protein>
<proteinExistence type="predicted"/>